<reference evidence="1" key="1">
    <citation type="submission" date="2020-08" db="EMBL/GenBank/DDBJ databases">
        <title>Plant Genome Project.</title>
        <authorList>
            <person name="Zhang R.-G."/>
        </authorList>
    </citation>
    <scope>NUCLEOTIDE SEQUENCE</scope>
    <source>
        <strain evidence="1">WSP0</strain>
        <tissue evidence="1">Leaf</tissue>
    </source>
</reference>
<comment type="caution">
    <text evidence="1">The sequence shown here is derived from an EMBL/GenBank/DDBJ whole genome shotgun (WGS) entry which is preliminary data.</text>
</comment>
<evidence type="ECO:0000313" key="2">
    <source>
        <dbReference type="Proteomes" id="UP000823749"/>
    </source>
</evidence>
<evidence type="ECO:0000313" key="1">
    <source>
        <dbReference type="EMBL" id="KAG5532007.1"/>
    </source>
</evidence>
<dbReference type="EMBL" id="JACTNZ010000009">
    <property type="protein sequence ID" value="KAG5532007.1"/>
    <property type="molecule type" value="Genomic_DNA"/>
</dbReference>
<accession>A0AAV6IWY1</accession>
<keyword evidence="2" id="KW-1185">Reference proteome</keyword>
<protein>
    <submittedName>
        <fullName evidence="1">Uncharacterized protein</fullName>
    </submittedName>
</protein>
<organism evidence="1 2">
    <name type="scientific">Rhododendron griersonianum</name>
    <dbReference type="NCBI Taxonomy" id="479676"/>
    <lineage>
        <taxon>Eukaryota</taxon>
        <taxon>Viridiplantae</taxon>
        <taxon>Streptophyta</taxon>
        <taxon>Embryophyta</taxon>
        <taxon>Tracheophyta</taxon>
        <taxon>Spermatophyta</taxon>
        <taxon>Magnoliopsida</taxon>
        <taxon>eudicotyledons</taxon>
        <taxon>Gunneridae</taxon>
        <taxon>Pentapetalae</taxon>
        <taxon>asterids</taxon>
        <taxon>Ericales</taxon>
        <taxon>Ericaceae</taxon>
        <taxon>Ericoideae</taxon>
        <taxon>Rhodoreae</taxon>
        <taxon>Rhododendron</taxon>
    </lineage>
</organism>
<proteinExistence type="predicted"/>
<sequence length="56" mass="6790">MRSYSKLILKIIILILVIKLLRTKIVVHWRCLILILVSRRRFWSATLVKVNWRSKT</sequence>
<name>A0AAV6IWY1_9ERIC</name>
<gene>
    <name evidence="1" type="ORF">RHGRI_026581</name>
</gene>
<dbReference type="Proteomes" id="UP000823749">
    <property type="component" value="Chromosome 9"/>
</dbReference>
<dbReference type="AlphaFoldDB" id="A0AAV6IWY1"/>